<dbReference type="EMBL" id="JAFCIX010000102">
    <property type="protein sequence ID" value="KAH6598621.1"/>
    <property type="molecule type" value="Genomic_DNA"/>
</dbReference>
<protein>
    <recommendedName>
        <fullName evidence="1">HAUS augmin-like complex subunit 6 N-terminal domain-containing protein</fullName>
    </recommendedName>
</protein>
<evidence type="ECO:0000259" key="1">
    <source>
        <dbReference type="Pfam" id="PF14661"/>
    </source>
</evidence>
<sequence>MHSAILSSLTLLDCPHLLDIHDPDAALFGKTPNVRLWEHILHHVVVSLDPPSAKHFTNCYPSASGPQAKEFRLIVYKSLDTIRKTVPTQFPALASLTFRKSDLDNIRSDRFERLVLSAISDLLYRTVGREVVSPIDASTAPPLIYTPPPTLPIDLQLKLMRAQALLQIGDILESIVDMDKNQRCWKHLADKLCTQAEVLQEKLNQICAEKDHSNSGAISFEVEQLSQLHSNLSLDTLQTATELLSWMESVYQPITSNLLKQSILESLDHDQLRLHPSKDLAIEIQSLSQQRQFQLFSPTGELDLVAMIETWMGLYGNADVENSIMW</sequence>
<evidence type="ECO:0000313" key="2">
    <source>
        <dbReference type="EMBL" id="KAH6598621.1"/>
    </source>
</evidence>
<dbReference type="Pfam" id="PF14661">
    <property type="entry name" value="HAUS6_N"/>
    <property type="match status" value="1"/>
</dbReference>
<reference evidence="2 3" key="1">
    <citation type="submission" date="2021-02" db="EMBL/GenBank/DDBJ databases">
        <title>Variation within the Batrachochytrium salamandrivorans European outbreak.</title>
        <authorList>
            <person name="Kelly M."/>
            <person name="Pasmans F."/>
            <person name="Shea T.P."/>
            <person name="Munoz J.F."/>
            <person name="Carranza S."/>
            <person name="Cuomo C.A."/>
            <person name="Martel A."/>
        </authorList>
    </citation>
    <scope>NUCLEOTIDE SEQUENCE [LARGE SCALE GENOMIC DNA]</scope>
    <source>
        <strain evidence="2 3">AMFP18/2</strain>
    </source>
</reference>
<organism evidence="2 3">
    <name type="scientific">Batrachochytrium salamandrivorans</name>
    <dbReference type="NCBI Taxonomy" id="1357716"/>
    <lineage>
        <taxon>Eukaryota</taxon>
        <taxon>Fungi</taxon>
        <taxon>Fungi incertae sedis</taxon>
        <taxon>Chytridiomycota</taxon>
        <taxon>Chytridiomycota incertae sedis</taxon>
        <taxon>Chytridiomycetes</taxon>
        <taxon>Rhizophydiales</taxon>
        <taxon>Rhizophydiales incertae sedis</taxon>
        <taxon>Batrachochytrium</taxon>
    </lineage>
</organism>
<evidence type="ECO:0000313" key="3">
    <source>
        <dbReference type="Proteomes" id="UP001648503"/>
    </source>
</evidence>
<dbReference type="Proteomes" id="UP001648503">
    <property type="component" value="Unassembled WGS sequence"/>
</dbReference>
<name>A0ABQ8FI28_9FUNG</name>
<accession>A0ABQ8FI28</accession>
<comment type="caution">
    <text evidence="2">The sequence shown here is derived from an EMBL/GenBank/DDBJ whole genome shotgun (WGS) entry which is preliminary data.</text>
</comment>
<keyword evidence="3" id="KW-1185">Reference proteome</keyword>
<gene>
    <name evidence="2" type="ORF">BASA50_003657</name>
</gene>
<feature type="domain" description="HAUS augmin-like complex subunit 6 N-terminal" evidence="1">
    <location>
        <begin position="29"/>
        <end position="212"/>
    </location>
</feature>
<proteinExistence type="predicted"/>
<dbReference type="InterPro" id="IPR028163">
    <property type="entry name" value="HAUS_6_N"/>
</dbReference>